<evidence type="ECO:0000313" key="2">
    <source>
        <dbReference type="EMBL" id="TNN63710.1"/>
    </source>
</evidence>
<dbReference type="AlphaFoldDB" id="A0A4Z2HDU4"/>
<gene>
    <name evidence="2" type="primary">PLD5</name>
    <name evidence="2" type="ORF">EYF80_026027</name>
</gene>
<protein>
    <submittedName>
        <fullName evidence="2">Inactive phospholipase D5</fullName>
    </submittedName>
</protein>
<proteinExistence type="predicted"/>
<dbReference type="OrthoDB" id="1923775at2759"/>
<organism evidence="2 3">
    <name type="scientific">Liparis tanakae</name>
    <name type="common">Tanaka's snailfish</name>
    <dbReference type="NCBI Taxonomy" id="230148"/>
    <lineage>
        <taxon>Eukaryota</taxon>
        <taxon>Metazoa</taxon>
        <taxon>Chordata</taxon>
        <taxon>Craniata</taxon>
        <taxon>Vertebrata</taxon>
        <taxon>Euteleostomi</taxon>
        <taxon>Actinopterygii</taxon>
        <taxon>Neopterygii</taxon>
        <taxon>Teleostei</taxon>
        <taxon>Neoteleostei</taxon>
        <taxon>Acanthomorphata</taxon>
        <taxon>Eupercaria</taxon>
        <taxon>Perciformes</taxon>
        <taxon>Cottioidei</taxon>
        <taxon>Cottales</taxon>
        <taxon>Liparidae</taxon>
        <taxon>Liparis</taxon>
    </lineage>
</organism>
<keyword evidence="3" id="KW-1185">Reference proteome</keyword>
<sequence length="119" mass="12687">MEMRGHGSGFGMPTIGIPANSMITSVQQKEYSAGIWLRRKDKLEHSPTQAAAFVLSVSGACLALSVAALWKKSIIMQVLLGVKAEKRIDGMDGSCLCCHSGGCGEFDILAVTCQQREAV</sequence>
<name>A0A4Z2HDU4_9TELE</name>
<comment type="caution">
    <text evidence="2">The sequence shown here is derived from an EMBL/GenBank/DDBJ whole genome shotgun (WGS) entry which is preliminary data.</text>
</comment>
<evidence type="ECO:0000313" key="3">
    <source>
        <dbReference type="Proteomes" id="UP000314294"/>
    </source>
</evidence>
<reference evidence="2 3" key="1">
    <citation type="submission" date="2019-03" db="EMBL/GenBank/DDBJ databases">
        <title>First draft genome of Liparis tanakae, snailfish: a comprehensive survey of snailfish specific genes.</title>
        <authorList>
            <person name="Kim W."/>
            <person name="Song I."/>
            <person name="Jeong J.-H."/>
            <person name="Kim D."/>
            <person name="Kim S."/>
            <person name="Ryu S."/>
            <person name="Song J.Y."/>
            <person name="Lee S.K."/>
        </authorList>
    </citation>
    <scope>NUCLEOTIDE SEQUENCE [LARGE SCALE GENOMIC DNA]</scope>
    <source>
        <tissue evidence="2">Muscle</tissue>
    </source>
</reference>
<evidence type="ECO:0000256" key="1">
    <source>
        <dbReference type="SAM" id="Phobius"/>
    </source>
</evidence>
<keyword evidence="1" id="KW-1133">Transmembrane helix</keyword>
<keyword evidence="1" id="KW-0812">Transmembrane</keyword>
<feature type="transmembrane region" description="Helical" evidence="1">
    <location>
        <begin position="50"/>
        <end position="70"/>
    </location>
</feature>
<keyword evidence="1" id="KW-0472">Membrane</keyword>
<accession>A0A4Z2HDU4</accession>
<dbReference type="EMBL" id="SRLO01000267">
    <property type="protein sequence ID" value="TNN63710.1"/>
    <property type="molecule type" value="Genomic_DNA"/>
</dbReference>
<dbReference type="Proteomes" id="UP000314294">
    <property type="component" value="Unassembled WGS sequence"/>
</dbReference>